<accession>A0ABD2P4X3</accession>
<name>A0ABD2P4X3_9CUCU</name>
<gene>
    <name evidence="1" type="ORF">HHI36_000436</name>
</gene>
<comment type="caution">
    <text evidence="1">The sequence shown here is derived from an EMBL/GenBank/DDBJ whole genome shotgun (WGS) entry which is preliminary data.</text>
</comment>
<evidence type="ECO:0000313" key="1">
    <source>
        <dbReference type="EMBL" id="KAL3285918.1"/>
    </source>
</evidence>
<organism evidence="1 2">
    <name type="scientific">Cryptolaemus montrouzieri</name>
    <dbReference type="NCBI Taxonomy" id="559131"/>
    <lineage>
        <taxon>Eukaryota</taxon>
        <taxon>Metazoa</taxon>
        <taxon>Ecdysozoa</taxon>
        <taxon>Arthropoda</taxon>
        <taxon>Hexapoda</taxon>
        <taxon>Insecta</taxon>
        <taxon>Pterygota</taxon>
        <taxon>Neoptera</taxon>
        <taxon>Endopterygota</taxon>
        <taxon>Coleoptera</taxon>
        <taxon>Polyphaga</taxon>
        <taxon>Cucujiformia</taxon>
        <taxon>Coccinelloidea</taxon>
        <taxon>Coccinellidae</taxon>
        <taxon>Scymninae</taxon>
        <taxon>Scymnini</taxon>
        <taxon>Cryptolaemus</taxon>
    </lineage>
</organism>
<protein>
    <submittedName>
        <fullName evidence="1">Uncharacterized protein</fullName>
    </submittedName>
</protein>
<dbReference type="Proteomes" id="UP001516400">
    <property type="component" value="Unassembled WGS sequence"/>
</dbReference>
<dbReference type="AlphaFoldDB" id="A0ABD2P4X3"/>
<dbReference type="EMBL" id="JABFTP020000185">
    <property type="protein sequence ID" value="KAL3285918.1"/>
    <property type="molecule type" value="Genomic_DNA"/>
</dbReference>
<evidence type="ECO:0000313" key="2">
    <source>
        <dbReference type="Proteomes" id="UP001516400"/>
    </source>
</evidence>
<reference evidence="1 2" key="1">
    <citation type="journal article" date="2021" name="BMC Biol.">
        <title>Horizontally acquired antibacterial genes associated with adaptive radiation of ladybird beetles.</title>
        <authorList>
            <person name="Li H.S."/>
            <person name="Tang X.F."/>
            <person name="Huang Y.H."/>
            <person name="Xu Z.Y."/>
            <person name="Chen M.L."/>
            <person name="Du X.Y."/>
            <person name="Qiu B.Y."/>
            <person name="Chen P.T."/>
            <person name="Zhang W."/>
            <person name="Slipinski A."/>
            <person name="Escalona H.E."/>
            <person name="Waterhouse R.M."/>
            <person name="Zwick A."/>
            <person name="Pang H."/>
        </authorList>
    </citation>
    <scope>NUCLEOTIDE SEQUENCE [LARGE SCALE GENOMIC DNA]</scope>
    <source>
        <strain evidence="1">SYSU2018</strain>
    </source>
</reference>
<proteinExistence type="predicted"/>
<sequence>MQRIHWIPLRKVEVGPYYRKTSAVYVFLTTASLKNVNKQSSAVFVVTSSEKNVNVLDELKVNVDPKQLHVQINSTGAFKNGAVINCYDQKLLGRPKSEVQNRLGVTYSVFETKKLNPRPIIKGVDENLKNNEDTVAFILSNEHLQKMEDLDIKVITRLIRKYSQDVVMQVNLSTRNALLSKKFVFIDWNKYYIEDYH</sequence>
<keyword evidence="2" id="KW-1185">Reference proteome</keyword>